<comment type="subcellular location">
    <subcellularLocation>
        <location evidence="2 16">Nucleus</location>
    </subcellularLocation>
</comment>
<dbReference type="Proteomes" id="UP000007799">
    <property type="component" value="Unassembled WGS sequence"/>
</dbReference>
<evidence type="ECO:0000256" key="7">
    <source>
        <dbReference type="ARBA" id="ARBA00022723"/>
    </source>
</evidence>
<comment type="function">
    <text evidence="16">DNA polymerase that functions in several pathways of DNA repair. Involved in base excision repair (BER) responsible for repair of lesions that give rise to abasic (AP) sites in DNA. Also contributes to DNA double-strand break repair by non-homologous end joining and homologous recombination. Has both template-dependent and template-independent (terminal transferase) DNA polymerase activities. Has also a 5'-deoxyribose-5-phosphate lyase (dRP lyase) activity.</text>
</comment>
<dbReference type="Gene3D" id="1.10.150.110">
    <property type="entry name" value="DNA polymerase beta, N-terminal domain-like"/>
    <property type="match status" value="1"/>
</dbReference>
<dbReference type="InterPro" id="IPR037160">
    <property type="entry name" value="DNA_Pol_thumb_sf"/>
</dbReference>
<keyword evidence="5 16" id="KW-0808">Transferase</keyword>
<dbReference type="STRING" id="946362.F2U5R6"/>
<comment type="similarity">
    <text evidence="3 16">Belongs to the DNA polymerase type-X family.</text>
</comment>
<dbReference type="InterPro" id="IPR028207">
    <property type="entry name" value="DNA_pol_B_palm_palm"/>
</dbReference>
<reference evidence="18" key="1">
    <citation type="submission" date="2009-08" db="EMBL/GenBank/DDBJ databases">
        <title>Annotation of Salpingoeca rosetta.</title>
        <authorList>
            <consortium name="The Broad Institute Genome Sequencing Platform"/>
            <person name="Russ C."/>
            <person name="Cuomo C."/>
            <person name="Burger G."/>
            <person name="Gray M.W."/>
            <person name="Holland P.W.H."/>
            <person name="King N."/>
            <person name="Lang F.B.F."/>
            <person name="Roger A.J."/>
            <person name="Ruiz-Trillo I."/>
            <person name="Young S.K."/>
            <person name="Zeng Q."/>
            <person name="Gargeya S."/>
            <person name="Alvarado L."/>
            <person name="Berlin A."/>
            <person name="Chapman S.B."/>
            <person name="Chen Z."/>
            <person name="Freedman E."/>
            <person name="Gellesch M."/>
            <person name="Goldberg J."/>
            <person name="Griggs A."/>
            <person name="Gujja S."/>
            <person name="Heilman E."/>
            <person name="Heiman D."/>
            <person name="Howarth C."/>
            <person name="Mehta T."/>
            <person name="Neiman D."/>
            <person name="Pearson M."/>
            <person name="Roberts A."/>
            <person name="Saif S."/>
            <person name="Shea T."/>
            <person name="Shenoy N."/>
            <person name="Sisk P."/>
            <person name="Stolte C."/>
            <person name="Sykes S."/>
            <person name="White J."/>
            <person name="Yandava C."/>
            <person name="Haas B."/>
            <person name="Nusbaum C."/>
            <person name="Birren B."/>
        </authorList>
    </citation>
    <scope>NUCLEOTIDE SEQUENCE [LARGE SCALE GENOMIC DNA]</scope>
    <source>
        <strain evidence="18">ATCC 50818</strain>
    </source>
</reference>
<evidence type="ECO:0000256" key="11">
    <source>
        <dbReference type="ARBA" id="ARBA00023125"/>
    </source>
</evidence>
<dbReference type="GeneID" id="16075801"/>
<dbReference type="OrthoDB" id="205514at2759"/>
<dbReference type="CDD" id="cd00141">
    <property type="entry name" value="NT_POLXc"/>
    <property type="match status" value="1"/>
</dbReference>
<keyword evidence="7" id="KW-0479">Metal-binding</keyword>
<dbReference type="InterPro" id="IPR002008">
    <property type="entry name" value="DNA_pol_X_beta-like"/>
</dbReference>
<proteinExistence type="inferred from homology"/>
<gene>
    <name evidence="18" type="ORF">PTSG_03490</name>
</gene>
<dbReference type="RefSeq" id="XP_004995222.1">
    <property type="nucleotide sequence ID" value="XM_004995165.1"/>
</dbReference>
<keyword evidence="13 16" id="KW-0539">Nucleus</keyword>
<evidence type="ECO:0000259" key="17">
    <source>
        <dbReference type="SMART" id="SM00483"/>
    </source>
</evidence>
<evidence type="ECO:0000256" key="12">
    <source>
        <dbReference type="ARBA" id="ARBA00023204"/>
    </source>
</evidence>
<keyword evidence="12 16" id="KW-0234">DNA repair</keyword>
<dbReference type="Gene3D" id="3.30.460.10">
    <property type="entry name" value="Beta Polymerase, domain 2"/>
    <property type="match status" value="1"/>
</dbReference>
<dbReference type="InterPro" id="IPR029398">
    <property type="entry name" value="PolB_thumb"/>
</dbReference>
<keyword evidence="10 16" id="KW-0239">DNA-directed DNA polymerase</keyword>
<dbReference type="OMA" id="ERDVFDW"/>
<evidence type="ECO:0000256" key="4">
    <source>
        <dbReference type="ARBA" id="ARBA00022490"/>
    </source>
</evidence>
<keyword evidence="19" id="KW-1185">Reference proteome</keyword>
<dbReference type="Gene3D" id="3.30.210.10">
    <property type="entry name" value="DNA polymerase, thumb domain"/>
    <property type="match status" value="1"/>
</dbReference>
<dbReference type="GO" id="GO:0006303">
    <property type="term" value="P:double-strand break repair via nonhomologous end joining"/>
    <property type="evidence" value="ECO:0007669"/>
    <property type="project" value="TreeGrafter"/>
</dbReference>
<dbReference type="FunCoup" id="F2U5R6">
    <property type="interactions" value="575"/>
</dbReference>
<dbReference type="PROSITE" id="PS00522">
    <property type="entry name" value="DNA_POLYMERASE_X"/>
    <property type="match status" value="1"/>
</dbReference>
<evidence type="ECO:0000256" key="13">
    <source>
        <dbReference type="ARBA" id="ARBA00023242"/>
    </source>
</evidence>
<dbReference type="FunFam" id="3.30.210.10:FF:000002">
    <property type="entry name" value="DNA polymerase"/>
    <property type="match status" value="1"/>
</dbReference>
<keyword evidence="4" id="KW-0963">Cytoplasm</keyword>
<keyword evidence="6 16" id="KW-0548">Nucleotidyltransferase</keyword>
<dbReference type="Gene3D" id="1.10.150.20">
    <property type="entry name" value="5' to 3' exonuclease, C-terminal subdomain"/>
    <property type="match status" value="1"/>
</dbReference>
<dbReference type="AlphaFoldDB" id="F2U5R6"/>
<comment type="catalytic activity">
    <reaction evidence="14 16">
        <text>DNA(n) + a 2'-deoxyribonucleoside 5'-triphosphate = DNA(n+1) + diphosphate</text>
        <dbReference type="Rhea" id="RHEA:22508"/>
        <dbReference type="Rhea" id="RHEA-COMP:17339"/>
        <dbReference type="Rhea" id="RHEA-COMP:17340"/>
        <dbReference type="ChEBI" id="CHEBI:33019"/>
        <dbReference type="ChEBI" id="CHEBI:61560"/>
        <dbReference type="ChEBI" id="CHEBI:173112"/>
        <dbReference type="EC" id="2.7.7.7"/>
    </reaction>
</comment>
<dbReference type="eggNOG" id="KOG2534">
    <property type="taxonomic scope" value="Eukaryota"/>
</dbReference>
<evidence type="ECO:0000256" key="8">
    <source>
        <dbReference type="ARBA" id="ARBA00022763"/>
    </source>
</evidence>
<dbReference type="Pfam" id="PF14792">
    <property type="entry name" value="DNA_pol_B_palm"/>
    <property type="match status" value="1"/>
</dbReference>
<dbReference type="InterPro" id="IPR010996">
    <property type="entry name" value="HHH_MUS81"/>
</dbReference>
<feature type="domain" description="DNA-directed DNA polymerase X" evidence="17">
    <location>
        <begin position="22"/>
        <end position="353"/>
    </location>
</feature>
<evidence type="ECO:0000256" key="14">
    <source>
        <dbReference type="ARBA" id="ARBA00049244"/>
    </source>
</evidence>
<evidence type="ECO:0000256" key="2">
    <source>
        <dbReference type="ARBA" id="ARBA00004123"/>
    </source>
</evidence>
<dbReference type="InterPro" id="IPR018944">
    <property type="entry name" value="DNA_pol_lambd_fingers_domain"/>
</dbReference>
<keyword evidence="8 16" id="KW-0227">DNA damage</keyword>
<evidence type="ECO:0000256" key="16">
    <source>
        <dbReference type="RuleBase" id="RU366014"/>
    </source>
</evidence>
<dbReference type="InterPro" id="IPR019843">
    <property type="entry name" value="DNA_pol-X_BS"/>
</dbReference>
<dbReference type="InterPro" id="IPR022312">
    <property type="entry name" value="DNA_pol_X"/>
</dbReference>
<evidence type="ECO:0000256" key="10">
    <source>
        <dbReference type="ARBA" id="ARBA00022932"/>
    </source>
</evidence>
<dbReference type="SUPFAM" id="SSF81301">
    <property type="entry name" value="Nucleotidyltransferase"/>
    <property type="match status" value="1"/>
</dbReference>
<name>F2U5R6_SALR5</name>
<dbReference type="GO" id="GO:0005634">
    <property type="term" value="C:nucleus"/>
    <property type="evidence" value="ECO:0007669"/>
    <property type="project" value="UniProtKB-SubCell"/>
</dbReference>
<dbReference type="PANTHER" id="PTHR11276:SF42">
    <property type="entry name" value="DNA POLYMERASE BETA"/>
    <property type="match status" value="1"/>
</dbReference>
<evidence type="ECO:0000256" key="1">
    <source>
        <dbReference type="ARBA" id="ARBA00001946"/>
    </source>
</evidence>
<feature type="active site" description="Nucleophile; Schiff-base intermediate with DNA; for 5'-dRP lyase activity" evidence="15">
    <location>
        <position position="84"/>
    </location>
</feature>
<protein>
    <recommendedName>
        <fullName evidence="16">DNA polymerase</fullName>
        <ecNumber evidence="16">2.7.7.7</ecNumber>
    </recommendedName>
</protein>
<evidence type="ECO:0000313" key="19">
    <source>
        <dbReference type="Proteomes" id="UP000007799"/>
    </source>
</evidence>
<dbReference type="EC" id="2.7.7.7" evidence="16"/>
<dbReference type="GO" id="GO:0003887">
    <property type="term" value="F:DNA-directed DNA polymerase activity"/>
    <property type="evidence" value="ECO:0007669"/>
    <property type="project" value="UniProtKB-UniRule"/>
</dbReference>
<evidence type="ECO:0000256" key="9">
    <source>
        <dbReference type="ARBA" id="ARBA00022842"/>
    </source>
</evidence>
<dbReference type="GO" id="GO:0003677">
    <property type="term" value="F:DNA binding"/>
    <property type="evidence" value="ECO:0007669"/>
    <property type="project" value="UniProtKB-UniRule"/>
</dbReference>
<dbReference type="InterPro" id="IPR043519">
    <property type="entry name" value="NT_sf"/>
</dbReference>
<dbReference type="InParanoid" id="F2U5R6"/>
<organism evidence="19">
    <name type="scientific">Salpingoeca rosetta (strain ATCC 50818 / BSB-021)</name>
    <dbReference type="NCBI Taxonomy" id="946362"/>
    <lineage>
        <taxon>Eukaryota</taxon>
        <taxon>Choanoflagellata</taxon>
        <taxon>Craspedida</taxon>
        <taxon>Salpingoecidae</taxon>
        <taxon>Salpingoeca</taxon>
    </lineage>
</organism>
<dbReference type="FunFam" id="1.10.150.110:FF:000005">
    <property type="entry name" value="DNA polymerase POL4"/>
    <property type="match status" value="1"/>
</dbReference>
<dbReference type="InterPro" id="IPR002054">
    <property type="entry name" value="DNA-dir_DNA_pol_X"/>
</dbReference>
<dbReference type="SUPFAM" id="SSF81585">
    <property type="entry name" value="PsbU/PolX domain-like"/>
    <property type="match status" value="1"/>
</dbReference>
<keyword evidence="9" id="KW-0460">Magnesium</keyword>
<evidence type="ECO:0000256" key="5">
    <source>
        <dbReference type="ARBA" id="ARBA00022679"/>
    </source>
</evidence>
<dbReference type="Pfam" id="PF14791">
    <property type="entry name" value="DNA_pol_B_thumb"/>
    <property type="match status" value="1"/>
</dbReference>
<accession>F2U5R6</accession>
<dbReference type="Pfam" id="PF10391">
    <property type="entry name" value="DNA_pol_lambd_f"/>
    <property type="match status" value="1"/>
</dbReference>
<dbReference type="GO" id="GO:0046872">
    <property type="term" value="F:metal ion binding"/>
    <property type="evidence" value="ECO:0007669"/>
    <property type="project" value="UniProtKB-UniRule"/>
</dbReference>
<evidence type="ECO:0000313" key="18">
    <source>
        <dbReference type="EMBL" id="EGD82858.1"/>
    </source>
</evidence>
<dbReference type="PRINTS" id="PR00869">
    <property type="entry name" value="DNAPOLX"/>
</dbReference>
<dbReference type="Pfam" id="PF14716">
    <property type="entry name" value="HHH_8"/>
    <property type="match status" value="1"/>
</dbReference>
<dbReference type="SUPFAM" id="SSF47802">
    <property type="entry name" value="DNA polymerase beta, N-terminal domain-like"/>
    <property type="match status" value="1"/>
</dbReference>
<dbReference type="InterPro" id="IPR027421">
    <property type="entry name" value="DNA_pol_lamdba_lyase_dom_sf"/>
</dbReference>
<dbReference type="GO" id="GO:0006284">
    <property type="term" value="P:base-excision repair"/>
    <property type="evidence" value="ECO:0007669"/>
    <property type="project" value="TreeGrafter"/>
</dbReference>
<dbReference type="SMART" id="SM00483">
    <property type="entry name" value="POLXc"/>
    <property type="match status" value="1"/>
</dbReference>
<dbReference type="PRINTS" id="PR00870">
    <property type="entry name" value="DNAPOLXBETA"/>
</dbReference>
<keyword evidence="11" id="KW-0238">DNA-binding</keyword>
<evidence type="ECO:0000256" key="3">
    <source>
        <dbReference type="ARBA" id="ARBA00008323"/>
    </source>
</evidence>
<dbReference type="EMBL" id="GL832962">
    <property type="protein sequence ID" value="EGD82858.1"/>
    <property type="molecule type" value="Genomic_DNA"/>
</dbReference>
<dbReference type="PANTHER" id="PTHR11276">
    <property type="entry name" value="DNA POLYMERASE TYPE-X FAMILY MEMBER"/>
    <property type="match status" value="1"/>
</dbReference>
<evidence type="ECO:0000256" key="15">
    <source>
        <dbReference type="PIRSR" id="PIRSR622312-50"/>
    </source>
</evidence>
<sequence>MSEAKRKVAAEAVAGTKRAKGNVNADICAFLNELADYEKNVSRHIHKHNAYRKASRAIAAHPSRISSGKEAKALQGVGEKIAKKIDEFLSTGKLKKLEDIHADPTSKAIQLIASVVGFGPAAARKFVDQGVTTLEELAKQSGLTSTQRIGLKHHHDFEERIPRDEVDRLRKQAFAIISEVDPKLTAEVCGSYRRGASSSGDIDILMTHPEFTSEHKDEKGKITKPRFAGLLAKVVAAMQKHKFVTDSLSCGQTKFMGVCRDREAPKAGEGKYRRIDVRFWPADQYPLALLYFTGSDELNKDMRRKAIDLGFHLNEYAIRPMGEKGTMGDALPVTCEKDVFDYLDMKYLEPSER</sequence>
<evidence type="ECO:0000256" key="6">
    <source>
        <dbReference type="ARBA" id="ARBA00022695"/>
    </source>
</evidence>
<comment type="cofactor">
    <cofactor evidence="1">
        <name>Mg(2+)</name>
        <dbReference type="ChEBI" id="CHEBI:18420"/>
    </cofactor>
</comment>